<dbReference type="InterPro" id="IPR025948">
    <property type="entry name" value="HTH-like_dom"/>
</dbReference>
<dbReference type="PROSITE" id="PS50994">
    <property type="entry name" value="INTEGRASE"/>
    <property type="match status" value="1"/>
</dbReference>
<gene>
    <name evidence="2" type="ORF">G3N56_06420</name>
</gene>
<evidence type="ECO:0000313" key="3">
    <source>
        <dbReference type="Proteomes" id="UP000469724"/>
    </source>
</evidence>
<dbReference type="GO" id="GO:0003676">
    <property type="term" value="F:nucleic acid binding"/>
    <property type="evidence" value="ECO:0007669"/>
    <property type="project" value="InterPro"/>
</dbReference>
<dbReference type="PANTHER" id="PTHR47515:SF1">
    <property type="entry name" value="BLR2054 PROTEIN"/>
    <property type="match status" value="1"/>
</dbReference>
<dbReference type="InterPro" id="IPR001584">
    <property type="entry name" value="Integrase_cat-core"/>
</dbReference>
<dbReference type="Pfam" id="PF13276">
    <property type="entry name" value="HTH_21"/>
    <property type="match status" value="1"/>
</dbReference>
<dbReference type="Pfam" id="PF00665">
    <property type="entry name" value="rve"/>
    <property type="match status" value="1"/>
</dbReference>
<evidence type="ECO:0000313" key="2">
    <source>
        <dbReference type="EMBL" id="NDY56377.1"/>
    </source>
</evidence>
<dbReference type="EMBL" id="JAAGRQ010000018">
    <property type="protein sequence ID" value="NDY56377.1"/>
    <property type="molecule type" value="Genomic_DNA"/>
</dbReference>
<proteinExistence type="predicted"/>
<feature type="domain" description="Integrase catalytic" evidence="1">
    <location>
        <begin position="99"/>
        <end position="192"/>
    </location>
</feature>
<dbReference type="InterPro" id="IPR012337">
    <property type="entry name" value="RNaseH-like_sf"/>
</dbReference>
<sequence length="192" mass="22727">MRHTIEAHGYSELRACQLIGMNRRTYRRPVKPDRDAELRRRLRELAEDRRRFGSPRLHILLRREGYVVNHKRVERVYREEGLSLRLRRRRKHPSRLRVVTPGPTESNQHWAMDFVSDSLDNGRRIRVLTVVDLWDRRSPCLEPGQSITGERVARMLEALRLKGECPQTIRLDNGPEFTSKALDALRMRTESN</sequence>
<dbReference type="SUPFAM" id="SSF53098">
    <property type="entry name" value="Ribonuclease H-like"/>
    <property type="match status" value="1"/>
</dbReference>
<keyword evidence="3" id="KW-1185">Reference proteome</keyword>
<name>A0A7K3NJT2_9BACT</name>
<dbReference type="Gene3D" id="3.30.420.10">
    <property type="entry name" value="Ribonuclease H-like superfamily/Ribonuclease H"/>
    <property type="match status" value="1"/>
</dbReference>
<protein>
    <submittedName>
        <fullName evidence="2">Transposase</fullName>
    </submittedName>
</protein>
<dbReference type="Proteomes" id="UP000469724">
    <property type="component" value="Unassembled WGS sequence"/>
</dbReference>
<dbReference type="GO" id="GO:0015074">
    <property type="term" value="P:DNA integration"/>
    <property type="evidence" value="ECO:0007669"/>
    <property type="project" value="InterPro"/>
</dbReference>
<dbReference type="AlphaFoldDB" id="A0A7K3NJT2"/>
<comment type="caution">
    <text evidence="2">The sequence shown here is derived from an EMBL/GenBank/DDBJ whole genome shotgun (WGS) entry which is preliminary data.</text>
</comment>
<dbReference type="PANTHER" id="PTHR47515">
    <property type="entry name" value="LOW CALCIUM RESPONSE LOCUS PROTEIN T"/>
    <property type="match status" value="1"/>
</dbReference>
<reference evidence="2 3" key="1">
    <citation type="submission" date="2020-02" db="EMBL/GenBank/DDBJ databases">
        <title>Comparative genomics of sulfur disproportionating microorganisms.</title>
        <authorList>
            <person name="Ward L.M."/>
            <person name="Bertran E."/>
            <person name="Johnston D.T."/>
        </authorList>
    </citation>
    <scope>NUCLEOTIDE SEQUENCE [LARGE SCALE GENOMIC DNA]</scope>
    <source>
        <strain evidence="2 3">DSM 3696</strain>
    </source>
</reference>
<dbReference type="RefSeq" id="WP_163301431.1">
    <property type="nucleotide sequence ID" value="NZ_JAAGRQ010000018.1"/>
</dbReference>
<dbReference type="InterPro" id="IPR036397">
    <property type="entry name" value="RNaseH_sf"/>
</dbReference>
<evidence type="ECO:0000259" key="1">
    <source>
        <dbReference type="PROSITE" id="PS50994"/>
    </source>
</evidence>
<organism evidence="2 3">
    <name type="scientific">Desulfolutivibrio sulfodismutans</name>
    <dbReference type="NCBI Taxonomy" id="63561"/>
    <lineage>
        <taxon>Bacteria</taxon>
        <taxon>Pseudomonadati</taxon>
        <taxon>Thermodesulfobacteriota</taxon>
        <taxon>Desulfovibrionia</taxon>
        <taxon>Desulfovibrionales</taxon>
        <taxon>Desulfovibrionaceae</taxon>
        <taxon>Desulfolutivibrio</taxon>
    </lineage>
</organism>
<accession>A0A7K3NJT2</accession>